<organism evidence="1">
    <name type="scientific">marine sediment metagenome</name>
    <dbReference type="NCBI Taxonomy" id="412755"/>
    <lineage>
        <taxon>unclassified sequences</taxon>
        <taxon>metagenomes</taxon>
        <taxon>ecological metagenomes</taxon>
    </lineage>
</organism>
<evidence type="ECO:0000313" key="1">
    <source>
        <dbReference type="EMBL" id="KKN13722.1"/>
    </source>
</evidence>
<reference evidence="1" key="1">
    <citation type="journal article" date="2015" name="Nature">
        <title>Complex archaea that bridge the gap between prokaryotes and eukaryotes.</title>
        <authorList>
            <person name="Spang A."/>
            <person name="Saw J.H."/>
            <person name="Jorgensen S.L."/>
            <person name="Zaremba-Niedzwiedzka K."/>
            <person name="Martijn J."/>
            <person name="Lind A.E."/>
            <person name="van Eijk R."/>
            <person name="Schleper C."/>
            <person name="Guy L."/>
            <person name="Ettema T.J."/>
        </authorList>
    </citation>
    <scope>NUCLEOTIDE SEQUENCE</scope>
</reference>
<proteinExistence type="predicted"/>
<evidence type="ECO:0008006" key="2">
    <source>
        <dbReference type="Google" id="ProtNLM"/>
    </source>
</evidence>
<dbReference type="AlphaFoldDB" id="A0A0F9NNS9"/>
<accession>A0A0F9NNS9</accession>
<name>A0A0F9NNS9_9ZZZZ</name>
<protein>
    <recommendedName>
        <fullName evidence="2">AbiEi antitoxin C-terminal domain-containing protein</fullName>
    </recommendedName>
</protein>
<sequence length="180" mass="21716">MIRRKYFIRIFKGIFYVKNWDKIKYKSVKPTDFELVSKGLELKGVKHWNFGLYTALKLNNAKHEYFTIDYVISDNLYRNKPFTINNRKFKFHKFKSSLLKFGIIKSNFRYSDLEKTILDFIYLWIYNSVPKNKILMNISNYANNLSESKIRDYVRCYPKSVKEIIKEITYKSFLFSSQNG</sequence>
<comment type="caution">
    <text evidence="1">The sequence shown here is derived from an EMBL/GenBank/DDBJ whole genome shotgun (WGS) entry which is preliminary data.</text>
</comment>
<dbReference type="EMBL" id="LAZR01003891">
    <property type="protein sequence ID" value="KKN13722.1"/>
    <property type="molecule type" value="Genomic_DNA"/>
</dbReference>
<gene>
    <name evidence="1" type="ORF">LCGC14_1003420</name>
</gene>